<dbReference type="EMBL" id="JAFJMO010000013">
    <property type="protein sequence ID" value="KAJ8258582.1"/>
    <property type="molecule type" value="Genomic_DNA"/>
</dbReference>
<dbReference type="FunFam" id="1.20.920.10:FF:000006">
    <property type="entry name" value="protein polybromo-1 isoform X1"/>
    <property type="match status" value="1"/>
</dbReference>
<dbReference type="SMART" id="SM00297">
    <property type="entry name" value="BROMO"/>
    <property type="match status" value="6"/>
</dbReference>
<dbReference type="InterPro" id="IPR018359">
    <property type="entry name" value="Bromodomain_CS"/>
</dbReference>
<feature type="domain" description="HMG box" evidence="24">
    <location>
        <begin position="1679"/>
        <end position="1747"/>
    </location>
</feature>
<dbReference type="CDD" id="cd06429">
    <property type="entry name" value="GT8_like_1"/>
    <property type="match status" value="1"/>
</dbReference>
<keyword evidence="9" id="KW-0653">Protein transport</keyword>
<dbReference type="InterPro" id="IPR011989">
    <property type="entry name" value="ARM-like"/>
</dbReference>
<dbReference type="Gene3D" id="1.25.10.10">
    <property type="entry name" value="Leucine-rich Repeat Variant"/>
    <property type="match status" value="1"/>
</dbReference>
<dbReference type="FunFam" id="1.20.920.10:FF:000010">
    <property type="entry name" value="protein polybromo-1 isoform X3"/>
    <property type="match status" value="1"/>
</dbReference>
<dbReference type="InterPro" id="IPR036910">
    <property type="entry name" value="HMG_box_dom_sf"/>
</dbReference>
<dbReference type="InterPro" id="IPR043151">
    <property type="entry name" value="BAH_sf"/>
</dbReference>
<dbReference type="GO" id="GO:0005737">
    <property type="term" value="C:cytoplasm"/>
    <property type="evidence" value="ECO:0007669"/>
    <property type="project" value="UniProtKB-SubCell"/>
</dbReference>
<dbReference type="GO" id="GO:0016586">
    <property type="term" value="C:RSC-type complex"/>
    <property type="evidence" value="ECO:0007669"/>
    <property type="project" value="InterPro"/>
</dbReference>
<dbReference type="InterPro" id="IPR036427">
    <property type="entry name" value="Bromodomain-like_sf"/>
</dbReference>
<dbReference type="CDD" id="cd05520">
    <property type="entry name" value="Bromo_polybromo_III"/>
    <property type="match status" value="1"/>
</dbReference>
<keyword evidence="11 20" id="KW-0103">Bromodomain</keyword>
<evidence type="ECO:0000256" key="2">
    <source>
        <dbReference type="ARBA" id="ARBA00004496"/>
    </source>
</evidence>
<evidence type="ECO:0000256" key="6">
    <source>
        <dbReference type="ARBA" id="ARBA00022490"/>
    </source>
</evidence>
<evidence type="ECO:0000259" key="26">
    <source>
        <dbReference type="PROSITE" id="PS51038"/>
    </source>
</evidence>
<dbReference type="PRINTS" id="PR00503">
    <property type="entry name" value="BROMODOMAIN"/>
</dbReference>
<dbReference type="InterPro" id="IPR002495">
    <property type="entry name" value="Glyco_trans_8"/>
</dbReference>
<dbReference type="Gene3D" id="1.20.920.10">
    <property type="entry name" value="Bromodomain-like"/>
    <property type="match status" value="6"/>
</dbReference>
<dbReference type="CDD" id="cd05515">
    <property type="entry name" value="Bromo_polybromo_V"/>
    <property type="match status" value="1"/>
</dbReference>
<feature type="region of interest" description="Disordered" evidence="22">
    <location>
        <begin position="1204"/>
        <end position="1243"/>
    </location>
</feature>
<dbReference type="GO" id="GO:0006886">
    <property type="term" value="P:intracellular protein transport"/>
    <property type="evidence" value="ECO:0007669"/>
    <property type="project" value="InterPro"/>
</dbReference>
<dbReference type="InterPro" id="IPR009071">
    <property type="entry name" value="HMG_box_dom"/>
</dbReference>
<evidence type="ECO:0000256" key="18">
    <source>
        <dbReference type="ARBA" id="ARBA00063432"/>
    </source>
</evidence>
<evidence type="ECO:0000256" key="12">
    <source>
        <dbReference type="ARBA" id="ARBA00023125"/>
    </source>
</evidence>
<dbReference type="InterPro" id="IPR001487">
    <property type="entry name" value="Bromodomain"/>
</dbReference>
<evidence type="ECO:0000259" key="23">
    <source>
        <dbReference type="PROSITE" id="PS50014"/>
    </source>
</evidence>
<dbReference type="FunFam" id="1.20.920.10:FF:000015">
    <property type="entry name" value="protein polybromo-1 isoform X3"/>
    <property type="match status" value="1"/>
</dbReference>
<feature type="domain" description="Importin N-terminal" evidence="25">
    <location>
        <begin position="1998"/>
        <end position="2071"/>
    </location>
</feature>
<keyword evidence="5" id="KW-0813">Transport</keyword>
<dbReference type="PROSITE" id="PS50118">
    <property type="entry name" value="HMG_BOX_2"/>
    <property type="match status" value="1"/>
</dbReference>
<evidence type="ECO:0000256" key="13">
    <source>
        <dbReference type="ARBA" id="ARBA00023163"/>
    </source>
</evidence>
<feature type="region of interest" description="Disordered" evidence="22">
    <location>
        <begin position="793"/>
        <end position="824"/>
    </location>
</feature>
<dbReference type="Pfam" id="PF08506">
    <property type="entry name" value="Cse1"/>
    <property type="match status" value="1"/>
</dbReference>
<dbReference type="CDD" id="cd05517">
    <property type="entry name" value="Bromo_polybromo_II"/>
    <property type="match status" value="1"/>
</dbReference>
<dbReference type="PROSITE" id="PS50014">
    <property type="entry name" value="BROMODOMAIN_2"/>
    <property type="match status" value="5"/>
</dbReference>
<dbReference type="PROSITE" id="PS50166">
    <property type="entry name" value="IMPORTIN_B_NT"/>
    <property type="match status" value="1"/>
</dbReference>
<feature type="compositionally biased region" description="Basic and acidic residues" evidence="22">
    <location>
        <begin position="1734"/>
        <end position="1744"/>
    </location>
</feature>
<evidence type="ECO:0000259" key="25">
    <source>
        <dbReference type="PROSITE" id="PS50166"/>
    </source>
</evidence>
<feature type="region of interest" description="Disordered" evidence="22">
    <location>
        <begin position="489"/>
        <end position="508"/>
    </location>
</feature>
<dbReference type="PANTHER" id="PTHR16062:SF19">
    <property type="entry name" value="PROTEIN POLYBROMO-1"/>
    <property type="match status" value="1"/>
</dbReference>
<keyword evidence="6" id="KW-0963">Cytoplasm</keyword>
<gene>
    <name evidence="27" type="ORF">COCON_G00175940</name>
</gene>
<dbReference type="OrthoDB" id="10009055at2759"/>
<evidence type="ECO:0000256" key="9">
    <source>
        <dbReference type="ARBA" id="ARBA00022927"/>
    </source>
</evidence>
<protein>
    <recommendedName>
        <fullName evidence="4">Exportin-2</fullName>
    </recommendedName>
    <alternativeName>
        <fullName evidence="16">Chromosome segregation 1-like protein</fullName>
    </alternativeName>
    <alternativeName>
        <fullName evidence="15">Importin-alpha re-exporter</fullName>
    </alternativeName>
    <alternativeName>
        <fullName evidence="19">Protein polybromo-1</fullName>
    </alternativeName>
</protein>
<dbReference type="InterPro" id="IPR001025">
    <property type="entry name" value="BAH_dom"/>
</dbReference>
<evidence type="ECO:0000313" key="28">
    <source>
        <dbReference type="Proteomes" id="UP001152803"/>
    </source>
</evidence>
<dbReference type="FunFam" id="1.20.920.10:FF:000009">
    <property type="entry name" value="Protein polybromo-1 isoform 1"/>
    <property type="match status" value="1"/>
</dbReference>
<dbReference type="InterPro" id="IPR013713">
    <property type="entry name" value="XPO2_central"/>
</dbReference>
<dbReference type="Pfam" id="PF01426">
    <property type="entry name" value="BAH"/>
    <property type="match status" value="2"/>
</dbReference>
<dbReference type="FunFam" id="2.30.30.490:FF:000003">
    <property type="entry name" value="protein polybromo-1 isoform X3"/>
    <property type="match status" value="1"/>
</dbReference>
<dbReference type="GO" id="GO:0031267">
    <property type="term" value="F:small GTPase binding"/>
    <property type="evidence" value="ECO:0007669"/>
    <property type="project" value="InterPro"/>
</dbReference>
<dbReference type="InterPro" id="IPR029044">
    <property type="entry name" value="Nucleotide-diphossugar_trans"/>
</dbReference>
<dbReference type="GO" id="GO:0006338">
    <property type="term" value="P:chromatin remodeling"/>
    <property type="evidence" value="ECO:0007669"/>
    <property type="project" value="InterPro"/>
</dbReference>
<dbReference type="CDD" id="cd05518">
    <property type="entry name" value="Bromo_polybromo_IV"/>
    <property type="match status" value="1"/>
</dbReference>
<comment type="subcellular location">
    <subcellularLocation>
        <location evidence="2">Cytoplasm</location>
    </subcellularLocation>
    <subcellularLocation>
        <location evidence="1">Nucleus</location>
    </subcellularLocation>
</comment>
<reference evidence="27" key="1">
    <citation type="journal article" date="2023" name="Science">
        <title>Genome structures resolve the early diversification of teleost fishes.</title>
        <authorList>
            <person name="Parey E."/>
            <person name="Louis A."/>
            <person name="Montfort J."/>
            <person name="Bouchez O."/>
            <person name="Roques C."/>
            <person name="Iampietro C."/>
            <person name="Lluch J."/>
            <person name="Castinel A."/>
            <person name="Donnadieu C."/>
            <person name="Desvignes T."/>
            <person name="Floi Bucao C."/>
            <person name="Jouanno E."/>
            <person name="Wen M."/>
            <person name="Mejri S."/>
            <person name="Dirks R."/>
            <person name="Jansen H."/>
            <person name="Henkel C."/>
            <person name="Chen W.J."/>
            <person name="Zahm M."/>
            <person name="Cabau C."/>
            <person name="Klopp C."/>
            <person name="Thompson A.W."/>
            <person name="Robinson-Rechavi M."/>
            <person name="Braasch I."/>
            <person name="Lecointre G."/>
            <person name="Bobe J."/>
            <person name="Postlethwait J.H."/>
            <person name="Berthelot C."/>
            <person name="Roest Crollius H."/>
            <person name="Guiguen Y."/>
        </authorList>
    </citation>
    <scope>NUCLEOTIDE SEQUENCE</scope>
    <source>
        <strain evidence="27">Concon-B</strain>
    </source>
</reference>
<proteinExistence type="inferred from homology"/>
<comment type="function">
    <text evidence="17">Export receptor for importin alpha. Mediates importin-alpha re-export from the nucleus to the cytoplasm after import substrates have been released into the nucleoplasm. Negatively regulates fluid secretion and plays a role in fluid homeostasis by down-regulating cftr activity.</text>
</comment>
<dbReference type="PANTHER" id="PTHR16062">
    <property type="entry name" value="SWI/SNF-RELATED"/>
    <property type="match status" value="1"/>
</dbReference>
<evidence type="ECO:0000256" key="21">
    <source>
        <dbReference type="PROSITE-ProRule" id="PRU00267"/>
    </source>
</evidence>
<keyword evidence="8" id="KW-0156">Chromatin regulator</keyword>
<evidence type="ECO:0000256" key="14">
    <source>
        <dbReference type="ARBA" id="ARBA00023242"/>
    </source>
</evidence>
<evidence type="ECO:0000256" key="16">
    <source>
        <dbReference type="ARBA" id="ARBA00032265"/>
    </source>
</evidence>
<dbReference type="FunFam" id="1.20.920.10:FF:000013">
    <property type="entry name" value="Protein polybromo-1 isoform 1"/>
    <property type="match status" value="1"/>
</dbReference>
<keyword evidence="28" id="KW-1185">Reference proteome</keyword>
<dbReference type="SUPFAM" id="SSF53448">
    <property type="entry name" value="Nucleotide-diphospho-sugar transferases"/>
    <property type="match status" value="1"/>
</dbReference>
<dbReference type="SMART" id="SM00913">
    <property type="entry name" value="IBN_N"/>
    <property type="match status" value="1"/>
</dbReference>
<dbReference type="Pfam" id="PF01501">
    <property type="entry name" value="Glyco_transf_8"/>
    <property type="match status" value="1"/>
</dbReference>
<dbReference type="CDD" id="cd05526">
    <property type="entry name" value="Bromo_polybromo_VI"/>
    <property type="match status" value="1"/>
</dbReference>
<dbReference type="PROSITE" id="PS51038">
    <property type="entry name" value="BAH"/>
    <property type="match status" value="2"/>
</dbReference>
<evidence type="ECO:0000256" key="11">
    <source>
        <dbReference type="ARBA" id="ARBA00023117"/>
    </source>
</evidence>
<dbReference type="SUPFAM" id="SSF47370">
    <property type="entry name" value="Bromodomain"/>
    <property type="match status" value="6"/>
</dbReference>
<dbReference type="SUPFAM" id="SSF47095">
    <property type="entry name" value="HMG-box"/>
    <property type="match status" value="1"/>
</dbReference>
<dbReference type="SMART" id="SM00398">
    <property type="entry name" value="HMG"/>
    <property type="match status" value="1"/>
</dbReference>
<organism evidence="27 28">
    <name type="scientific">Conger conger</name>
    <name type="common">Conger eel</name>
    <name type="synonym">Muraena conger</name>
    <dbReference type="NCBI Taxonomy" id="82655"/>
    <lineage>
        <taxon>Eukaryota</taxon>
        <taxon>Metazoa</taxon>
        <taxon>Chordata</taxon>
        <taxon>Craniata</taxon>
        <taxon>Vertebrata</taxon>
        <taxon>Euteleostomi</taxon>
        <taxon>Actinopterygii</taxon>
        <taxon>Neopterygii</taxon>
        <taxon>Teleostei</taxon>
        <taxon>Anguilliformes</taxon>
        <taxon>Congridae</taxon>
        <taxon>Conger</taxon>
    </lineage>
</organism>
<dbReference type="InterPro" id="IPR037382">
    <property type="entry name" value="Rsc/polybromo"/>
</dbReference>
<keyword evidence="13" id="KW-0804">Transcription</keyword>
<dbReference type="PROSITE" id="PS00633">
    <property type="entry name" value="BROMODOMAIN_1"/>
    <property type="match status" value="5"/>
</dbReference>
<feature type="domain" description="Bromo" evidence="23">
    <location>
        <begin position="703"/>
        <end position="773"/>
    </location>
</feature>
<dbReference type="GO" id="GO:0016514">
    <property type="term" value="C:SWI/SNF complex"/>
    <property type="evidence" value="ECO:0007669"/>
    <property type="project" value="TreeGrafter"/>
</dbReference>
<dbReference type="GO" id="GO:0003677">
    <property type="term" value="F:DNA binding"/>
    <property type="evidence" value="ECO:0007669"/>
    <property type="project" value="UniProtKB-UniRule"/>
</dbReference>
<evidence type="ECO:0000256" key="3">
    <source>
        <dbReference type="ARBA" id="ARBA00008669"/>
    </source>
</evidence>
<dbReference type="FunFam" id="1.25.10.10:FF:000057">
    <property type="entry name" value="Exportin-2 isoform 1"/>
    <property type="match status" value="1"/>
</dbReference>
<evidence type="ECO:0000256" key="19">
    <source>
        <dbReference type="ARBA" id="ARBA00069785"/>
    </source>
</evidence>
<evidence type="ECO:0000256" key="8">
    <source>
        <dbReference type="ARBA" id="ARBA00022853"/>
    </source>
</evidence>
<comment type="subunit">
    <text evidence="18">Interacts with cftr.</text>
</comment>
<name>A0A9Q1HS28_CONCO</name>
<feature type="domain" description="Bromo" evidence="23">
    <location>
        <begin position="396"/>
        <end position="466"/>
    </location>
</feature>
<evidence type="ECO:0000256" key="22">
    <source>
        <dbReference type="SAM" id="MobiDB-lite"/>
    </source>
</evidence>
<feature type="domain" description="BAH" evidence="26">
    <location>
        <begin position="1258"/>
        <end position="1376"/>
    </location>
</feature>
<evidence type="ECO:0000256" key="10">
    <source>
        <dbReference type="ARBA" id="ARBA00023015"/>
    </source>
</evidence>
<feature type="compositionally biased region" description="Acidic residues" evidence="22">
    <location>
        <begin position="489"/>
        <end position="500"/>
    </location>
</feature>
<dbReference type="Gene3D" id="3.90.550.10">
    <property type="entry name" value="Spore Coat Polysaccharide Biosynthesis Protein SpsA, Chain A"/>
    <property type="match status" value="1"/>
</dbReference>
<dbReference type="InterPro" id="IPR016024">
    <property type="entry name" value="ARM-type_fold"/>
</dbReference>
<evidence type="ECO:0000256" key="7">
    <source>
        <dbReference type="ARBA" id="ARBA00022737"/>
    </source>
</evidence>
<feature type="compositionally biased region" description="Basic residues" evidence="22">
    <location>
        <begin position="812"/>
        <end position="824"/>
    </location>
</feature>
<dbReference type="Pfam" id="PF00439">
    <property type="entry name" value="Bromodomain"/>
    <property type="match status" value="6"/>
</dbReference>
<feature type="domain" description="Bromo" evidence="23">
    <location>
        <begin position="841"/>
        <end position="911"/>
    </location>
</feature>
<feature type="domain" description="BAH" evidence="26">
    <location>
        <begin position="1459"/>
        <end position="1575"/>
    </location>
</feature>
<feature type="region of interest" description="Disordered" evidence="22">
    <location>
        <begin position="1734"/>
        <end position="1760"/>
    </location>
</feature>
<feature type="region of interest" description="Disordered" evidence="22">
    <location>
        <begin position="1652"/>
        <end position="1677"/>
    </location>
</feature>
<dbReference type="GO" id="GO:0008194">
    <property type="term" value="F:UDP-glycosyltransferase activity"/>
    <property type="evidence" value="ECO:0007669"/>
    <property type="project" value="UniProtKB-ARBA"/>
</dbReference>
<dbReference type="InterPro" id="IPR001494">
    <property type="entry name" value="Importin-beta_N"/>
</dbReference>
<evidence type="ECO:0000256" key="5">
    <source>
        <dbReference type="ARBA" id="ARBA00022448"/>
    </source>
</evidence>
<dbReference type="Gene3D" id="2.30.30.490">
    <property type="match status" value="2"/>
</dbReference>
<dbReference type="Pfam" id="PF03378">
    <property type="entry name" value="CAS_CSE1"/>
    <property type="match status" value="1"/>
</dbReference>
<evidence type="ECO:0000256" key="20">
    <source>
        <dbReference type="PROSITE-ProRule" id="PRU00035"/>
    </source>
</evidence>
<dbReference type="Pfam" id="PF03810">
    <property type="entry name" value="IBN_N"/>
    <property type="match status" value="1"/>
</dbReference>
<dbReference type="CDD" id="cd04717">
    <property type="entry name" value="BAH_polybromo"/>
    <property type="match status" value="2"/>
</dbReference>
<keyword evidence="12 21" id="KW-0238">DNA-binding</keyword>
<dbReference type="FunFam" id="1.20.920.10:FF:000011">
    <property type="entry name" value="Protein polybromo-1 isoform 1"/>
    <property type="match status" value="1"/>
</dbReference>
<evidence type="ECO:0000259" key="24">
    <source>
        <dbReference type="PROSITE" id="PS50118"/>
    </source>
</evidence>
<dbReference type="CDD" id="cd21984">
    <property type="entry name" value="HMG-box_PB1"/>
    <property type="match status" value="1"/>
</dbReference>
<evidence type="ECO:0000313" key="27">
    <source>
        <dbReference type="EMBL" id="KAJ8258582.1"/>
    </source>
</evidence>
<dbReference type="SUPFAM" id="SSF48371">
    <property type="entry name" value="ARM repeat"/>
    <property type="match status" value="1"/>
</dbReference>
<dbReference type="CDD" id="cd05524">
    <property type="entry name" value="Bromo_polybromo_I"/>
    <property type="match status" value="1"/>
</dbReference>
<evidence type="ECO:0000256" key="4">
    <source>
        <dbReference type="ARBA" id="ARBA00018945"/>
    </source>
</evidence>
<accession>A0A9Q1HS28</accession>
<dbReference type="SMART" id="SM00439">
    <property type="entry name" value="BAH"/>
    <property type="match status" value="2"/>
</dbReference>
<dbReference type="Proteomes" id="UP001152803">
    <property type="component" value="Unassembled WGS sequence"/>
</dbReference>
<keyword evidence="14 21" id="KW-0539">Nucleus</keyword>
<dbReference type="GO" id="GO:0003682">
    <property type="term" value="F:chromatin binding"/>
    <property type="evidence" value="ECO:0007669"/>
    <property type="project" value="InterPro"/>
</dbReference>
<sequence length="2940" mass="335351">MTVRRVNIVILVLIAIAFLIIVHRNLLSLSDFLKSESTDALPGVLHPFDPDFSIDSPRKSEVARTGEEIPVVITAPEERLGAVVAAMNSVYRNSKANIVFNIVTMNNTEDHLKTWLSKTHLSEVKYKIIQFEPSIVNGKISKDPQKVDTVKLLTFARFYMPMFVPDAEKAIYLDDDVIVQGDIQELFDTNLKAGHAAAFSDDCDSASSKGIIRGAGNQNNYIGFLDFKKEAIKKLAMRANTCSFNPGVFVANLTEWKHQNITSQLERWMERNLEEDLYSRALADSVTTPPLLIVFYKRHSSIDPMWHVRHLGFSGAGNRYSPQYVKAAKLLHWNGHYKPWGRTSSFSDIWDKWYIPDPTGSWKHSKEEKNFQHPPVDPIAVCHELYNTIRDYKDDHGRLLCELFIRAPKRRNQPDYYEVVAQPIDMMKIQQKLKMEEYEDVEQLTIDFQLLFNNAKTYYKAESPEYKAACKLWDLYLRTKNEFVQRADYEEDEEDGEDMQEAPVASTEEEPPLSCLKEVLEQFLEAVVTFTEPSGRLVSELFQKLPSKVQYPDYYAIIKEPIDLKTIAQRIQMGYYKSVNAMAKDIDLLVKNAKTYNEPGSQVFKDANTIKKIFLQRKMDIEYAEPTKSSIRIRNRRSAQGERFPSIALALQYGSESDEDALLSGAVRYDEGETEAECVHSSMDMSNPIFQMYEAVRGGRNSQGQLIAEPFLQLPSRKDYPDYFHQIKHPISLQQIRNKMKNNEYESVEQIEGDLILMFENAKRYNVPHSPIYKRVMKLQQILQMKRKELLHREEEDGDSMLSSTMSDTGSGKRKSHKKNSKKRRMKLLFSAVTEAREPLTGRRLCDLFMVKPSKKDYPDYYKIILEPVDLRTIDHNIRSDKYLSEDSMVEDMRLMFRNARHYNEEGSQVYNDANILERILKDKKRDLGPVPDDDDVASPKLKIRKSGISLKKSKYLTPLQQKLNELYEAVKNYTDKRGRRLSTIFLRLPSRAELPDYYITIKKPIDMEKVKSHMMANKYQDVDSLVEDFVMMFNNACTYNEPESLIYKDALVLHKVLLETRRDLEGGEDTHVPNVTLLIRELVHNLFVSVLSHQDDEGRCYSDSLAEIPAQDPASPAKAPLNFEIIRANVDNGRYKRLDVFQENMFEVLEKARRLHRTDSEIFEDAVELQQFFIRIRDELCKNGEILLSPALSYTTKHLHSDVEKEKKEKLPKEMEEDKLKREEEKKEAEKSEDPAGSAWQAGLQRTYSQDCSFKDSMYHVGDYVYVEPAEQNLQPHIVCIERLWQDDAGEKWMYGCWFYRPNETFHLATRKFLEKEVFKSDYYNKVPVSKILGKCVVMFVKEYFKLQPEGFRPEDVYVCESRYSAKAKSFKKIKMWTMPLSSVRFAPRDMPLPVVRVASMFANATKNEQEKPAETSEEGRGAEAIAIIDKEKEDVPVDISNGEPGCQYYEQLRYNDAWMKVGDCVYVRSHGLVRHRVGRIEKMWVRDGAAYFFGPIFIHPEETEHEPTKMFYKKEVFLSNLEEACPMSCVIGKCAVSSFKDYLSCRPTEVSEDDVLLCESRYIESEKQMKKFKGLKRFSLSAKVVDDEIYYFRKLIVPQKEPSPLLDRKIEELEAKFALMGEDELDELGEEDGEAGDASSAQLQTPLASDMDLMPFTPPQSTPKSMKGLSKKEGSKRKINMSGYILFSSEMRAVIKAQHPDFSFGELSRLVGTEWRNLEATKKADYEERAAKVAEQQERERAAQQLQQGSSPRAGTPVGALMGVVPPPTHMGMLNHNMTPVSGMMGACGLPMLPLQGPVDGIFGMGSMPPHHMGVPALPHHLPPGVAGFPGMPYLGAMGQGLNGSTGTGGPYGQQMGVLGQGQQAPPPYPGQAQACQPALQQPSTPMFVAPPPRSQRLLHSEAYLKYIEGLNAESSTVSKWDQTLLARRKDVRLTKEQESRLPSHWLKSKDQNIESTFSNASLFQRAMDLNDTNLQTLTEFLRKTLDPNPSVRRPAEKFLESVEGNQNYPILLLKLLEQSQDNVIRVCAAVTFKNYIKRNWRIIEDEPNKISDVDRSTIKANIVNLMLTSPEQIQKQLSDAISIIGREDFPQKWPELLKDMVTRFQSGDFHVINGVLRTAHSLFKRYRHEFKSNELWLEIKLVLDTFAQPLTVLFKATIELCQNHASDVNALKVLFSSLTLIAKLFYSLNFQDLPEFFEDNMETWMTHFHSLLTLDNKLLQTDDEEEAGLLELLKSQICDNAALYAQKYDEEFQPYLPRFVTAIWNLLVTTGQEVKYDLLVSNAIQFLASVCERPHYKNLFEDQSILTSICEKVIVPNMEFRSADEEAFEDNPEEYIRRDLEGSDIDTRRRAACDLVRGLCKFFEGPVTTIFSGYVSSMLAEYGKNPGLNWKHKDAAIFLVTSLASKAQTQKHGITQANELVNVTEFFVNHILTDLKSRNINEFPVLKTDAIKYVMIFRSQLPKEHLLQAVPLLVAHLEAESTVEHTYAAHALERLFTMRGPDSTTLITPGEMAPFTEPLLNNLFKALALPGSTENEYIMKAIMRSFSLLQDAVVPYVPTLIGQLTHKLLLVSKNPSKPHFNHYLFESLCLSVRITCKANPATAGSFEEALFPVFTEILQNDVQEFVPYVFQVMSLLLEIHTGSTTSTYMALFPHLLQPVLWERTGNIPPLVRLLQAYLLKGGAAIASSAADKIPGLLGVFQKLLASKANDHQGFYLLNSIIEHMPPESITQYRKQIFILLFQRLQSSKTTKFIKGFLVFISLYCVKYGAIALQEIFDSIQPKMFGMVLEKIVIPEVQKVSGQVDRKICAVGITKILTECPSMMDTEYTKLWPPLLQALIGLFELPEDDSTPDDEHFIDIEETAGYQTAFSQLAFAGKKEHDPIGDTITNPKIMLAQSLHKLSTACPGRVPSMLGTSLNAEALQFLQGYLQAASVQLV</sequence>
<evidence type="ECO:0000256" key="15">
    <source>
        <dbReference type="ARBA" id="ARBA00030693"/>
    </source>
</evidence>
<evidence type="ECO:0000256" key="17">
    <source>
        <dbReference type="ARBA" id="ARBA00056690"/>
    </source>
</evidence>
<dbReference type="Pfam" id="PF00505">
    <property type="entry name" value="HMG_box"/>
    <property type="match status" value="1"/>
</dbReference>
<dbReference type="InterPro" id="IPR005043">
    <property type="entry name" value="XPO2_C"/>
</dbReference>
<dbReference type="FunFam" id="2.30.30.490:FF:000002">
    <property type="entry name" value="protein polybromo-1 isoform X3"/>
    <property type="match status" value="1"/>
</dbReference>
<feature type="domain" description="Bromo" evidence="23">
    <location>
        <begin position="534"/>
        <end position="604"/>
    </location>
</feature>
<feature type="DNA-binding region" description="HMG box" evidence="21">
    <location>
        <begin position="1679"/>
        <end position="1747"/>
    </location>
</feature>
<feature type="domain" description="Bromo" evidence="23">
    <location>
        <begin position="978"/>
        <end position="1048"/>
    </location>
</feature>
<keyword evidence="10" id="KW-0805">Transcription regulation</keyword>
<feature type="compositionally biased region" description="Basic and acidic residues" evidence="22">
    <location>
        <begin position="1204"/>
        <end position="1235"/>
    </location>
</feature>
<feature type="compositionally biased region" description="Polar residues" evidence="22">
    <location>
        <begin position="801"/>
        <end position="810"/>
    </location>
</feature>
<evidence type="ECO:0000256" key="1">
    <source>
        <dbReference type="ARBA" id="ARBA00004123"/>
    </source>
</evidence>
<keyword evidence="7" id="KW-0677">Repeat</keyword>
<comment type="similarity">
    <text evidence="3">Belongs to the XPO2/CSE1 family.</text>
</comment>
<dbReference type="InterPro" id="IPR037968">
    <property type="entry name" value="PBRM1_BD5"/>
</dbReference>
<dbReference type="GO" id="GO:0006368">
    <property type="term" value="P:transcription elongation by RNA polymerase II"/>
    <property type="evidence" value="ECO:0007669"/>
    <property type="project" value="TreeGrafter"/>
</dbReference>
<comment type="caution">
    <text evidence="27">The sequence shown here is derived from an EMBL/GenBank/DDBJ whole genome shotgun (WGS) entry which is preliminary data.</text>
</comment>